<dbReference type="InterPro" id="IPR021109">
    <property type="entry name" value="Peptidase_aspartic_dom_sf"/>
</dbReference>
<comment type="similarity">
    <text evidence="1 3">Belongs to the peptidase A1 family.</text>
</comment>
<evidence type="ECO:0000259" key="4">
    <source>
        <dbReference type="PROSITE" id="PS51767"/>
    </source>
</evidence>
<dbReference type="Proteomes" id="UP000677054">
    <property type="component" value="Unassembled WGS sequence"/>
</dbReference>
<gene>
    <name evidence="5" type="ORF">DSTB1V02_LOCUS10160</name>
</gene>
<feature type="domain" description="Peptidase A1" evidence="4">
    <location>
        <begin position="1"/>
        <end position="250"/>
    </location>
</feature>
<dbReference type="EMBL" id="CAJPEV010002826">
    <property type="protein sequence ID" value="CAG0898151.1"/>
    <property type="molecule type" value="Genomic_DNA"/>
</dbReference>
<dbReference type="PANTHER" id="PTHR47966:SF51">
    <property type="entry name" value="BETA-SITE APP-CLEAVING ENZYME, ISOFORM A-RELATED"/>
    <property type="match status" value="1"/>
</dbReference>
<dbReference type="GO" id="GO:0006508">
    <property type="term" value="P:proteolysis"/>
    <property type="evidence" value="ECO:0007669"/>
    <property type="project" value="UniProtKB-KW"/>
</dbReference>
<evidence type="ECO:0000256" key="1">
    <source>
        <dbReference type="ARBA" id="ARBA00007447"/>
    </source>
</evidence>
<keyword evidence="3" id="KW-0645">Protease</keyword>
<dbReference type="EMBL" id="LR902343">
    <property type="protein sequence ID" value="CAD7250383.1"/>
    <property type="molecule type" value="Genomic_DNA"/>
</dbReference>
<sequence length="253" mass="27731">MMGFLSTDTVTIGDIAVKGQTFAEATIQPGSTFVDAKFDGILGMGYQTLSVDNATTVLENMVLQQLIQYPIFSFYLNRDPSATEGGELIIGGSDPNYYKGSLTYVPVTSQGYWQFKMDKVRLGHQAVYCFNGCQAIADTGTSLITGPSRVINALNRRIGGHPIGGGEYMIRCSLIHRLPPIHFILAGKSFTLRGRDYVLRVSERGQTFCLLGFTGLDIPPPAGPLWILGDVFIGRFYTEFDMKNNRVGFAEAV</sequence>
<reference evidence="5" key="1">
    <citation type="submission" date="2020-11" db="EMBL/GenBank/DDBJ databases">
        <authorList>
            <person name="Tran Van P."/>
        </authorList>
    </citation>
    <scope>NUCLEOTIDE SEQUENCE</scope>
</reference>
<dbReference type="InterPro" id="IPR001461">
    <property type="entry name" value="Aspartic_peptidase_A1"/>
</dbReference>
<dbReference type="GO" id="GO:0004190">
    <property type="term" value="F:aspartic-type endopeptidase activity"/>
    <property type="evidence" value="ECO:0007669"/>
    <property type="project" value="UniProtKB-KW"/>
</dbReference>
<evidence type="ECO:0000313" key="6">
    <source>
        <dbReference type="Proteomes" id="UP000677054"/>
    </source>
</evidence>
<dbReference type="AlphaFoldDB" id="A0A7R9AA75"/>
<dbReference type="InterPro" id="IPR033121">
    <property type="entry name" value="PEPTIDASE_A1"/>
</dbReference>
<protein>
    <recommendedName>
        <fullName evidence="4">Peptidase A1 domain-containing protein</fullName>
    </recommendedName>
</protein>
<evidence type="ECO:0000256" key="2">
    <source>
        <dbReference type="PIRSR" id="PIRSR601461-2"/>
    </source>
</evidence>
<dbReference type="SUPFAM" id="SSF50630">
    <property type="entry name" value="Acid proteases"/>
    <property type="match status" value="1"/>
</dbReference>
<name>A0A7R9AA75_9CRUS</name>
<evidence type="ECO:0000313" key="5">
    <source>
        <dbReference type="EMBL" id="CAD7250383.1"/>
    </source>
</evidence>
<feature type="disulfide bond" evidence="2">
    <location>
        <begin position="129"/>
        <end position="133"/>
    </location>
</feature>
<feature type="disulfide bond" evidence="2">
    <location>
        <begin position="172"/>
        <end position="209"/>
    </location>
</feature>
<keyword evidence="6" id="KW-1185">Reference proteome</keyword>
<dbReference type="OrthoDB" id="771136at2759"/>
<dbReference type="PANTHER" id="PTHR47966">
    <property type="entry name" value="BETA-SITE APP-CLEAVING ENZYME, ISOFORM A-RELATED"/>
    <property type="match status" value="1"/>
</dbReference>
<evidence type="ECO:0000256" key="3">
    <source>
        <dbReference type="RuleBase" id="RU000454"/>
    </source>
</evidence>
<keyword evidence="3" id="KW-0064">Aspartyl protease</keyword>
<proteinExistence type="inferred from homology"/>
<organism evidence="5">
    <name type="scientific">Darwinula stevensoni</name>
    <dbReference type="NCBI Taxonomy" id="69355"/>
    <lineage>
        <taxon>Eukaryota</taxon>
        <taxon>Metazoa</taxon>
        <taxon>Ecdysozoa</taxon>
        <taxon>Arthropoda</taxon>
        <taxon>Crustacea</taxon>
        <taxon>Oligostraca</taxon>
        <taxon>Ostracoda</taxon>
        <taxon>Podocopa</taxon>
        <taxon>Podocopida</taxon>
        <taxon>Darwinulocopina</taxon>
        <taxon>Darwinuloidea</taxon>
        <taxon>Darwinulidae</taxon>
        <taxon>Darwinula</taxon>
    </lineage>
</organism>
<dbReference type="Gene3D" id="2.40.70.10">
    <property type="entry name" value="Acid Proteases"/>
    <property type="match status" value="2"/>
</dbReference>
<dbReference type="PROSITE" id="PS00141">
    <property type="entry name" value="ASP_PROTEASE"/>
    <property type="match status" value="1"/>
</dbReference>
<keyword evidence="2" id="KW-1015">Disulfide bond</keyword>
<dbReference type="Pfam" id="PF00026">
    <property type="entry name" value="Asp"/>
    <property type="match status" value="1"/>
</dbReference>
<keyword evidence="3" id="KW-0378">Hydrolase</keyword>
<accession>A0A7R9AA75</accession>
<dbReference type="InterPro" id="IPR001969">
    <property type="entry name" value="Aspartic_peptidase_AS"/>
</dbReference>
<dbReference type="PROSITE" id="PS51767">
    <property type="entry name" value="PEPTIDASE_A1"/>
    <property type="match status" value="1"/>
</dbReference>
<dbReference type="FunFam" id="2.40.70.10:FF:000044">
    <property type="entry name" value="Lysosomal aspartic protease"/>
    <property type="match status" value="1"/>
</dbReference>
<dbReference type="PRINTS" id="PR00792">
    <property type="entry name" value="PEPSIN"/>
</dbReference>